<feature type="non-terminal residue" evidence="1">
    <location>
        <position position="1"/>
    </location>
</feature>
<organism evidence="1">
    <name type="scientific">marine sediment metagenome</name>
    <dbReference type="NCBI Taxonomy" id="412755"/>
    <lineage>
        <taxon>unclassified sequences</taxon>
        <taxon>metagenomes</taxon>
        <taxon>ecological metagenomes</taxon>
    </lineage>
</organism>
<sequence>KTFTAVVSVVQAGKIDVVSRNADSSAVIGSVLVSAFTSDEGTPPKPIGEMLGQITTNGSGVGSITGLVSGAKYFLHYYKDDTTDI</sequence>
<feature type="non-terminal residue" evidence="1">
    <location>
        <position position="85"/>
    </location>
</feature>
<dbReference type="EMBL" id="BART01040801">
    <property type="protein sequence ID" value="GAH20779.1"/>
    <property type="molecule type" value="Genomic_DNA"/>
</dbReference>
<proteinExistence type="predicted"/>
<dbReference type="AlphaFoldDB" id="X1EUC6"/>
<gene>
    <name evidence="1" type="ORF">S01H4_66146</name>
</gene>
<reference evidence="1" key="1">
    <citation type="journal article" date="2014" name="Front. Microbiol.">
        <title>High frequency of phylogenetically diverse reductive dehalogenase-homologous genes in deep subseafloor sedimentary metagenomes.</title>
        <authorList>
            <person name="Kawai M."/>
            <person name="Futagami T."/>
            <person name="Toyoda A."/>
            <person name="Takaki Y."/>
            <person name="Nishi S."/>
            <person name="Hori S."/>
            <person name="Arai W."/>
            <person name="Tsubouchi T."/>
            <person name="Morono Y."/>
            <person name="Uchiyama I."/>
            <person name="Ito T."/>
            <person name="Fujiyama A."/>
            <person name="Inagaki F."/>
            <person name="Takami H."/>
        </authorList>
    </citation>
    <scope>NUCLEOTIDE SEQUENCE</scope>
    <source>
        <strain evidence="1">Expedition CK06-06</strain>
    </source>
</reference>
<evidence type="ECO:0000313" key="1">
    <source>
        <dbReference type="EMBL" id="GAH20779.1"/>
    </source>
</evidence>
<comment type="caution">
    <text evidence="1">The sequence shown here is derived from an EMBL/GenBank/DDBJ whole genome shotgun (WGS) entry which is preliminary data.</text>
</comment>
<protein>
    <submittedName>
        <fullName evidence="1">Uncharacterized protein</fullName>
    </submittedName>
</protein>
<accession>X1EUC6</accession>
<name>X1EUC6_9ZZZZ</name>